<dbReference type="Proteomes" id="UP001231316">
    <property type="component" value="Chromosome"/>
</dbReference>
<accession>A0AAX3X6S5</accession>
<dbReference type="EMBL" id="CP123971">
    <property type="protein sequence ID" value="WII28191.1"/>
    <property type="molecule type" value="Genomic_DNA"/>
</dbReference>
<reference evidence="2" key="1">
    <citation type="submission" date="2023-04" db="EMBL/GenBank/DDBJ databases">
        <title>Four porcine-derived lactic acid bacteria strains analyses and their evaluation as potential probiotics based on genomics.</title>
        <authorList>
            <person name="Niu D."/>
        </authorList>
    </citation>
    <scope>NUCLEOTIDE SEQUENCE</scope>
    <source>
        <strain evidence="2">ZSA5</strain>
    </source>
</reference>
<sequence>MYNTIQHNTTQHNTTQHNTTQHNTTQHNTTQHNTTQHNLDYLGQGLFVKLFLKSSLIFKELVDSFSVIKGGVSFD</sequence>
<gene>
    <name evidence="2" type="ORF">QFE45_07380</name>
</gene>
<proteinExistence type="predicted"/>
<dbReference type="RefSeq" id="WP_284650352.1">
    <property type="nucleotide sequence ID" value="NZ_CP123971.1"/>
</dbReference>
<dbReference type="AlphaFoldDB" id="A0AAX3X6S5"/>
<evidence type="ECO:0000256" key="1">
    <source>
        <dbReference type="SAM" id="MobiDB-lite"/>
    </source>
</evidence>
<organism evidence="2 3">
    <name type="scientific">Ligilactobacillus salivarius</name>
    <dbReference type="NCBI Taxonomy" id="1624"/>
    <lineage>
        <taxon>Bacteria</taxon>
        <taxon>Bacillati</taxon>
        <taxon>Bacillota</taxon>
        <taxon>Bacilli</taxon>
        <taxon>Lactobacillales</taxon>
        <taxon>Lactobacillaceae</taxon>
        <taxon>Ligilactobacillus</taxon>
    </lineage>
</organism>
<name>A0AAX3X6S5_9LACO</name>
<protein>
    <submittedName>
        <fullName evidence="2">Uncharacterized protein</fullName>
    </submittedName>
</protein>
<feature type="region of interest" description="Disordered" evidence="1">
    <location>
        <begin position="1"/>
        <end position="34"/>
    </location>
</feature>
<evidence type="ECO:0000313" key="2">
    <source>
        <dbReference type="EMBL" id="WII28191.1"/>
    </source>
</evidence>
<evidence type="ECO:0000313" key="3">
    <source>
        <dbReference type="Proteomes" id="UP001231316"/>
    </source>
</evidence>